<name>A0A1H7CTM0_9FIRM</name>
<keyword evidence="2" id="KW-1185">Reference proteome</keyword>
<proteinExistence type="predicted"/>
<organism evidence="1 2">
    <name type="scientific">Propionispira arboris</name>
    <dbReference type="NCBI Taxonomy" id="84035"/>
    <lineage>
        <taxon>Bacteria</taxon>
        <taxon>Bacillati</taxon>
        <taxon>Bacillota</taxon>
        <taxon>Negativicutes</taxon>
        <taxon>Selenomonadales</taxon>
        <taxon>Selenomonadaceae</taxon>
        <taxon>Propionispira</taxon>
    </lineage>
</organism>
<dbReference type="SUPFAM" id="SSF51197">
    <property type="entry name" value="Clavaminate synthase-like"/>
    <property type="match status" value="1"/>
</dbReference>
<dbReference type="InterPro" id="IPR037012">
    <property type="entry name" value="NanQ/TabA/YiaL_sf"/>
</dbReference>
<dbReference type="Pfam" id="PF04074">
    <property type="entry name" value="DUF386"/>
    <property type="match status" value="1"/>
</dbReference>
<dbReference type="InterPro" id="IPR004375">
    <property type="entry name" value="NanQ/TabA/YiaL"/>
</dbReference>
<dbReference type="PANTHER" id="PTHR34986:SF1">
    <property type="entry name" value="PROTEIN YIAL"/>
    <property type="match status" value="1"/>
</dbReference>
<sequence length="156" mass="17946">MIIGHIENFEEELYPYPEAIKKAMRFLKENDCAAMEPGTYEIDGKRIYAMVQKYQTRAVKDCRAETHAKYIDIQYVAKGQEYMGWCPLTSLITVEEDCLAEKDAIFYKNLIPESDLLLEEGVYAILYPQDVHRPCSCVEKPESVIKVVIKIAVDVL</sequence>
<reference evidence="1 2" key="1">
    <citation type="submission" date="2016-10" db="EMBL/GenBank/DDBJ databases">
        <authorList>
            <person name="de Groot N.N."/>
        </authorList>
    </citation>
    <scope>NUCLEOTIDE SEQUENCE [LARGE SCALE GENOMIC DNA]</scope>
    <source>
        <strain evidence="1 2">DSM 2179</strain>
    </source>
</reference>
<dbReference type="Gene3D" id="2.60.120.370">
    <property type="entry name" value="YhcH/YjgK/YiaL"/>
    <property type="match status" value="1"/>
</dbReference>
<dbReference type="EMBL" id="FNZK01000025">
    <property type="protein sequence ID" value="SEJ93018.1"/>
    <property type="molecule type" value="Genomic_DNA"/>
</dbReference>
<protein>
    <submittedName>
        <fullName evidence="1">YhcH/YjgK/YiaL family protein</fullName>
    </submittedName>
</protein>
<dbReference type="RefSeq" id="WP_091835289.1">
    <property type="nucleotide sequence ID" value="NZ_FNZK01000025.1"/>
</dbReference>
<evidence type="ECO:0000313" key="2">
    <source>
        <dbReference type="Proteomes" id="UP000199662"/>
    </source>
</evidence>
<dbReference type="PANTHER" id="PTHR34986">
    <property type="entry name" value="EVOLVED BETA-GALACTOSIDASE SUBUNIT BETA"/>
    <property type="match status" value="1"/>
</dbReference>
<accession>A0A1H7CTM0</accession>
<gene>
    <name evidence="1" type="ORF">SAMN05660742_12536</name>
</gene>
<dbReference type="NCBIfam" id="TIGR00022">
    <property type="entry name" value="YhcH/YjgK/YiaL family protein"/>
    <property type="match status" value="1"/>
</dbReference>
<dbReference type="STRING" id="84035.SAMN05660742_12536"/>
<evidence type="ECO:0000313" key="1">
    <source>
        <dbReference type="EMBL" id="SEJ93018.1"/>
    </source>
</evidence>
<dbReference type="GO" id="GO:0005829">
    <property type="term" value="C:cytosol"/>
    <property type="evidence" value="ECO:0007669"/>
    <property type="project" value="TreeGrafter"/>
</dbReference>
<dbReference type="AlphaFoldDB" id="A0A1H7CTM0"/>
<dbReference type="Proteomes" id="UP000199662">
    <property type="component" value="Unassembled WGS sequence"/>
</dbReference>